<evidence type="ECO:0000313" key="1">
    <source>
        <dbReference type="EMBL" id="OHX64869.1"/>
    </source>
</evidence>
<proteinExistence type="predicted"/>
<gene>
    <name evidence="1" type="ORF">NH26_00185</name>
</gene>
<accession>A0A1S1YV27</accession>
<name>A0A1S1YV27_FLAPC</name>
<dbReference type="OrthoDB" id="9941346at2"/>
<dbReference type="RefSeq" id="WP_044228660.1">
    <property type="nucleotide sequence ID" value="NZ_JRYR02000001.1"/>
</dbReference>
<sequence>MEEQDSKTLVDSLLSKINENIESSKELENNIRKVRMKKEILESKLTALKLVIQRHHTEK</sequence>
<organism evidence="1 2">
    <name type="scientific">Flammeovirga pacifica</name>
    <dbReference type="NCBI Taxonomy" id="915059"/>
    <lineage>
        <taxon>Bacteria</taxon>
        <taxon>Pseudomonadati</taxon>
        <taxon>Bacteroidota</taxon>
        <taxon>Cytophagia</taxon>
        <taxon>Cytophagales</taxon>
        <taxon>Flammeovirgaceae</taxon>
        <taxon>Flammeovirga</taxon>
    </lineage>
</organism>
<reference evidence="1 2" key="1">
    <citation type="journal article" date="2012" name="Int. J. Syst. Evol. Microbiol.">
        <title>Flammeovirga pacifica sp. nov., isolated from deep-sea sediment.</title>
        <authorList>
            <person name="Xu H."/>
            <person name="Fu Y."/>
            <person name="Yang N."/>
            <person name="Ding Z."/>
            <person name="Lai Q."/>
            <person name="Zeng R."/>
        </authorList>
    </citation>
    <scope>NUCLEOTIDE SEQUENCE [LARGE SCALE GENOMIC DNA]</scope>
    <source>
        <strain evidence="2">DSM 24597 / LMG 26175 / WPAGA1</strain>
    </source>
</reference>
<comment type="caution">
    <text evidence="1">The sequence shown here is derived from an EMBL/GenBank/DDBJ whole genome shotgun (WGS) entry which is preliminary data.</text>
</comment>
<dbReference type="EMBL" id="JRYR02000001">
    <property type="protein sequence ID" value="OHX64869.1"/>
    <property type="molecule type" value="Genomic_DNA"/>
</dbReference>
<dbReference type="STRING" id="915059.NH26_00185"/>
<protein>
    <submittedName>
        <fullName evidence="1">Uncharacterized protein</fullName>
    </submittedName>
</protein>
<dbReference type="AlphaFoldDB" id="A0A1S1YV27"/>
<dbReference type="Proteomes" id="UP000179797">
    <property type="component" value="Unassembled WGS sequence"/>
</dbReference>
<evidence type="ECO:0000313" key="2">
    <source>
        <dbReference type="Proteomes" id="UP000179797"/>
    </source>
</evidence>
<keyword evidence="2" id="KW-1185">Reference proteome</keyword>